<evidence type="ECO:0000313" key="2">
    <source>
        <dbReference type="EMBL" id="SDP52866.1"/>
    </source>
</evidence>
<dbReference type="Proteomes" id="UP000198860">
    <property type="component" value="Unassembled WGS sequence"/>
</dbReference>
<evidence type="ECO:0000313" key="3">
    <source>
        <dbReference type="Proteomes" id="UP000198860"/>
    </source>
</evidence>
<proteinExistence type="predicted"/>
<dbReference type="RefSeq" id="WP_089654229.1">
    <property type="nucleotide sequence ID" value="NZ_FNIZ01000021.1"/>
</dbReference>
<keyword evidence="3" id="KW-1185">Reference proteome</keyword>
<protein>
    <submittedName>
        <fullName evidence="2">Uncharacterized protein</fullName>
    </submittedName>
</protein>
<keyword evidence="1" id="KW-0175">Coiled coil</keyword>
<gene>
    <name evidence="2" type="ORF">SAMN05421677_12133</name>
</gene>
<dbReference type="AlphaFoldDB" id="A0A1H0TH46"/>
<organism evidence="2 3">
    <name type="scientific">Halobacillus aidingensis</name>
    <dbReference type="NCBI Taxonomy" id="240303"/>
    <lineage>
        <taxon>Bacteria</taxon>
        <taxon>Bacillati</taxon>
        <taxon>Bacillota</taxon>
        <taxon>Bacilli</taxon>
        <taxon>Bacillales</taxon>
        <taxon>Bacillaceae</taxon>
        <taxon>Halobacillus</taxon>
    </lineage>
</organism>
<sequence length="311" mass="36284">MEELHESLMEARRRYLEKERLHREREQLKKEHKELRAKEQHYLEKLKEEQEDVEKLERMSLTNLFVTITGKKLERVEQEKREAVEARLKWREAHQSALEVKKEEKALSERITACGNPKAEYEGLYQRKKQFLISKGEEKGERLLKLSEKRSMLQAELVEINEAIHAGQSAMQSLEKASVSLTSAENWGALDMLGGGLLTTAVKHSRVDDADTAIHTAQRHLRKFANEIEDLGNHYDINLRISGGLTVADYFLDGLLVDWFVQNKIQSSHEEVREIRKKTHEALLDLESLQRQFATEETQLTKEMDHIVRYT</sequence>
<dbReference type="STRING" id="240303.SAMN05421677_12133"/>
<evidence type="ECO:0000256" key="1">
    <source>
        <dbReference type="SAM" id="Coils"/>
    </source>
</evidence>
<feature type="coiled-coil region" evidence="1">
    <location>
        <begin position="1"/>
        <end position="93"/>
    </location>
</feature>
<accession>A0A1H0TH46</accession>
<dbReference type="OrthoDB" id="3540923at2"/>
<name>A0A1H0TH46_HALAD</name>
<dbReference type="EMBL" id="FNIZ01000021">
    <property type="protein sequence ID" value="SDP52866.1"/>
    <property type="molecule type" value="Genomic_DNA"/>
</dbReference>
<reference evidence="3" key="1">
    <citation type="submission" date="2016-10" db="EMBL/GenBank/DDBJ databases">
        <authorList>
            <person name="Varghese N."/>
            <person name="Submissions S."/>
        </authorList>
    </citation>
    <scope>NUCLEOTIDE SEQUENCE [LARGE SCALE GENOMIC DNA]</scope>
    <source>
        <strain evidence="3">CGMCC 1.3703</strain>
    </source>
</reference>